<dbReference type="FunFam" id="3.30.830.10:FF:000015">
    <property type="entry name" value="Putative zinc metalloprotease"/>
    <property type="match status" value="1"/>
</dbReference>
<feature type="domain" description="Peptidase M16 N-terminal" evidence="2">
    <location>
        <begin position="50"/>
        <end position="133"/>
    </location>
</feature>
<evidence type="ECO:0000259" key="3">
    <source>
        <dbReference type="Pfam" id="PF05193"/>
    </source>
</evidence>
<dbReference type="InterPro" id="IPR011765">
    <property type="entry name" value="Pept_M16_N"/>
</dbReference>
<dbReference type="FunFam" id="3.30.830.10:FF:000031">
    <property type="entry name" value="Putative zinc metalloprotease"/>
    <property type="match status" value="1"/>
</dbReference>
<reference evidence="5" key="1">
    <citation type="submission" date="2019-03" db="EMBL/GenBank/DDBJ databases">
        <title>Snf2 controls pulcherriminic acid biosynthesis and connects pigmentation and antifungal activity of the yeast Metschnikowia pulcherrima.</title>
        <authorList>
            <person name="Gore-Lloyd D."/>
            <person name="Sumann I."/>
            <person name="Brachmann A.O."/>
            <person name="Schneeberger K."/>
            <person name="Ortiz-Merino R.A."/>
            <person name="Moreno-Beltran M."/>
            <person name="Schlaefli M."/>
            <person name="Kirner P."/>
            <person name="Santos Kron A."/>
            <person name="Wolfe K.H."/>
            <person name="Piel J."/>
            <person name="Ahrens C.H."/>
            <person name="Henk D."/>
            <person name="Freimoser F.M."/>
        </authorList>
    </citation>
    <scope>NUCLEOTIDE SEQUENCE [LARGE SCALE GENOMIC DNA]</scope>
    <source>
        <strain evidence="5">APC 1.2</strain>
    </source>
</reference>
<dbReference type="PANTHER" id="PTHR43016">
    <property type="entry name" value="PRESEQUENCE PROTEASE"/>
    <property type="match status" value="1"/>
</dbReference>
<keyword evidence="5" id="KW-1185">Reference proteome</keyword>
<evidence type="ECO:0000313" key="4">
    <source>
        <dbReference type="EMBL" id="QBM88251.1"/>
    </source>
</evidence>
<dbReference type="Pfam" id="PF05193">
    <property type="entry name" value="Peptidase_M16_C"/>
    <property type="match status" value="1"/>
</dbReference>
<organism evidence="4 5">
    <name type="scientific">Metschnikowia aff. pulcherrima</name>
    <dbReference type="NCBI Taxonomy" id="2163413"/>
    <lineage>
        <taxon>Eukaryota</taxon>
        <taxon>Fungi</taxon>
        <taxon>Dikarya</taxon>
        <taxon>Ascomycota</taxon>
        <taxon>Saccharomycotina</taxon>
        <taxon>Pichiomycetes</taxon>
        <taxon>Metschnikowiaceae</taxon>
        <taxon>Metschnikowia</taxon>
    </lineage>
</organism>
<protein>
    <submittedName>
        <fullName evidence="4">Zn-dependent peptidase, M16 (Insulinase) family</fullName>
    </submittedName>
</protein>
<feature type="region of interest" description="Disordered" evidence="1">
    <location>
        <begin position="1016"/>
        <end position="1058"/>
    </location>
</feature>
<dbReference type="GO" id="GO:0046872">
    <property type="term" value="F:metal ion binding"/>
    <property type="evidence" value="ECO:0007669"/>
    <property type="project" value="InterPro"/>
</dbReference>
<dbReference type="Gene3D" id="3.30.830.10">
    <property type="entry name" value="Metalloenzyme, LuxS/M16 peptidase-like"/>
    <property type="match status" value="4"/>
</dbReference>
<dbReference type="Pfam" id="PF00675">
    <property type="entry name" value="Peptidase_M16"/>
    <property type="match status" value="1"/>
</dbReference>
<accession>A0A4P6XQU9</accession>
<sequence length="1058" mass="119412">MSRFVRQTSFDVDYAPARISKWRSTATGLQLTYINQPLPIVNGYFAVATEIPDDSGCPHTLEHLVFMGLQKFPYKGLLDSLGNRFFSSTNAWTSVDQTVYTLTTAGWEGFKTLLPIYLDHLFHPTLTDEACLTEVYHIDGKGKEKGVVFSEMQGIEPQGWFLSYLNLQKTLYAEKSGYSSETGGLMSELRHLTNDQIRQFHKAMYRPDNLCVVITGCVDEDELLRIMTEFDAQLPLLSEQAQKRPFVDSPRDLPLRETIVKTVEFPDEDESMAELVIGWIGPESDKTLENVAVDMVGSYLTDSPISLLNKHLVEINDPLATDIDYGTDDFVRTGLNFTVGGIPTEQLRLVDEKVKAILAAQCDPANFDLKYMKEVVYQQKLKFVAQTEKDPATFSNVAILEFIYGNPDGLNLAEWTKSLKEFDTLASWSADQWCALIKQYFVDNHPATILGVPSSALNKSLKKAGKERSKQIKEKYGEKGLAELKQQLDKAQAVNDTPIPDALLTQFGKPDPSKIEFIKTESYAGGANDGKLSDYKTSGKFHEIIQNDLPEKFPLYLHFENFLSQFATIHLMMSTTAVPKELLRYFSVIEEIFSMSIQLPSGEYIPYEKVITDVNNDLVEYQFDNGIENQFAELLSVRIKFEKSNYHKSIQWLIDVLKYAVFEESRIKIIIEKIVNSLADKKRNDELMMYSLEYRTVYTDASLRKAQDFINTEEFYKGLLEKIKDGRFHEIKEDLESIRDHLFNVSNMKVFVIGGATDLKQPVSAWANFVQEFKTGSDAHFSLDKIPRAFQFKTDVGTKCSKQAFLVSTPASETTHFMSLTPIPTDYLNEDIYKIALASEFLGGVEGPFWRAIRGTGLAYGANIRRLIESGYLSFSIYRGADAQQAWITGKKIISDYVNGDLEIDEISLENSIAAIVNELANAESNSYDAAVNKITDNIFKKRGPNYVSQFLSKLNTYTSKDLIYVMKKYFLPLFSAESSLIFSCVPTTKCDEFSKFLHLQGYEVSVENINASVSLDGESDESDFLEEGSGSEEGETDEESQTDSETDDSSEDSEGDD</sequence>
<gene>
    <name evidence="4" type="primary">MPUL0C02170</name>
    <name evidence="4" type="ORF">METSCH_C02170</name>
</gene>
<feature type="domain" description="Peptidase M16 C-terminal" evidence="3">
    <location>
        <begin position="192"/>
        <end position="358"/>
    </location>
</feature>
<evidence type="ECO:0000256" key="1">
    <source>
        <dbReference type="SAM" id="MobiDB-lite"/>
    </source>
</evidence>
<dbReference type="Proteomes" id="UP000292447">
    <property type="component" value="Chromosome III"/>
</dbReference>
<proteinExistence type="predicted"/>
<evidence type="ECO:0000313" key="5">
    <source>
        <dbReference type="Proteomes" id="UP000292447"/>
    </source>
</evidence>
<dbReference type="InterPro" id="IPR011249">
    <property type="entry name" value="Metalloenz_LuxS/M16"/>
</dbReference>
<dbReference type="EMBL" id="CP034458">
    <property type="protein sequence ID" value="QBM88251.1"/>
    <property type="molecule type" value="Genomic_DNA"/>
</dbReference>
<dbReference type="AlphaFoldDB" id="A0A4P6XQU9"/>
<dbReference type="PANTHER" id="PTHR43016:SF16">
    <property type="entry name" value="METALLOPROTEASE, PUTATIVE (AFU_ORTHOLOGUE AFUA_4G07610)-RELATED"/>
    <property type="match status" value="1"/>
</dbReference>
<dbReference type="SUPFAM" id="SSF63411">
    <property type="entry name" value="LuxS/MPP-like metallohydrolase"/>
    <property type="match status" value="4"/>
</dbReference>
<dbReference type="STRING" id="2163413.A0A4P6XQU9"/>
<dbReference type="InterPro" id="IPR007863">
    <property type="entry name" value="Peptidase_M16_C"/>
</dbReference>
<evidence type="ECO:0000259" key="2">
    <source>
        <dbReference type="Pfam" id="PF00675"/>
    </source>
</evidence>
<feature type="compositionally biased region" description="Acidic residues" evidence="1">
    <location>
        <begin position="1018"/>
        <end position="1058"/>
    </location>
</feature>
<name>A0A4P6XQU9_9ASCO</name>